<feature type="domain" description="HTH luxR-type" evidence="1">
    <location>
        <begin position="178"/>
        <end position="243"/>
    </location>
</feature>
<evidence type="ECO:0000313" key="3">
    <source>
        <dbReference type="Proteomes" id="UP000006262"/>
    </source>
</evidence>
<dbReference type="InterPro" id="IPR000792">
    <property type="entry name" value="Tscrpt_reg_LuxR_C"/>
</dbReference>
<dbReference type="AlphaFoldDB" id="A0AAD2TS60"/>
<dbReference type="GO" id="GO:0003677">
    <property type="term" value="F:DNA binding"/>
    <property type="evidence" value="ECO:0007669"/>
    <property type="project" value="InterPro"/>
</dbReference>
<gene>
    <name evidence="2" type="ORF">HMPREF1059_00918</name>
</gene>
<comment type="caution">
    <text evidence="2">The sequence shown here is derived from an EMBL/GenBank/DDBJ whole genome shotgun (WGS) entry which is preliminary data.</text>
</comment>
<dbReference type="Proteomes" id="UP000006262">
    <property type="component" value="Unassembled WGS sequence"/>
</dbReference>
<dbReference type="Gene3D" id="1.10.10.10">
    <property type="entry name" value="Winged helix-like DNA-binding domain superfamily/Winged helix DNA-binding domain"/>
    <property type="match status" value="1"/>
</dbReference>
<dbReference type="InterPro" id="IPR036388">
    <property type="entry name" value="WH-like_DNA-bd_sf"/>
</dbReference>
<proteinExistence type="predicted"/>
<evidence type="ECO:0000313" key="2">
    <source>
        <dbReference type="EMBL" id="EKN31230.1"/>
    </source>
</evidence>
<dbReference type="GeneID" id="93523204"/>
<protein>
    <recommendedName>
        <fullName evidence="1">HTH luxR-type domain-containing protein</fullName>
    </recommendedName>
</protein>
<dbReference type="SMART" id="SM00421">
    <property type="entry name" value="HTH_LUXR"/>
    <property type="match status" value="1"/>
</dbReference>
<dbReference type="Pfam" id="PF00196">
    <property type="entry name" value="GerE"/>
    <property type="match status" value="1"/>
</dbReference>
<dbReference type="RefSeq" id="WP_005863480.1">
    <property type="nucleotide sequence ID" value="NZ_JH976486.1"/>
</dbReference>
<dbReference type="GO" id="GO:0006355">
    <property type="term" value="P:regulation of DNA-templated transcription"/>
    <property type="evidence" value="ECO:0007669"/>
    <property type="project" value="InterPro"/>
</dbReference>
<dbReference type="InterPro" id="IPR016032">
    <property type="entry name" value="Sig_transdc_resp-reg_C-effctor"/>
</dbReference>
<sequence>MNYLENFTQKITDSGIEEEPAIVQYCKVLAAMIPSSLFVLDMVQKRFCYIKPDDLFLCGHSMEEAMTLGYDFFSKIIHPEDLPLWKSFLGNLSRTLQENSDEWSDYFGLFRLLPKYPFITKSLERYSYHRLIPVRKESGHYYLIGIVSDSKCKKIGCYRNGASRFIYQAYNPKKRGWHIQQIPLLSRRELEILAIATGEQDLHFIAEKLCLSYYTIRSHVSSIKRKLKVQDLREATDWISYLHILQSPQERDREESCCSTRNFTFNKN</sequence>
<reference evidence="2 3" key="1">
    <citation type="submission" date="2012-02" db="EMBL/GenBank/DDBJ databases">
        <title>The Genome Sequence of Parabacteroides distasonis CL09T03C24.</title>
        <authorList>
            <consortium name="The Broad Institute Genome Sequencing Platform"/>
            <person name="Earl A."/>
            <person name="Ward D."/>
            <person name="Feldgarden M."/>
            <person name="Gevers D."/>
            <person name="Zitomersky N.L."/>
            <person name="Coyne M.J."/>
            <person name="Comstock L.E."/>
            <person name="Young S.K."/>
            <person name="Zeng Q."/>
            <person name="Gargeya S."/>
            <person name="Fitzgerald M."/>
            <person name="Haas B."/>
            <person name="Abouelleil A."/>
            <person name="Alvarado L."/>
            <person name="Arachchi H.M."/>
            <person name="Berlin A."/>
            <person name="Chapman S.B."/>
            <person name="Gearin G."/>
            <person name="Goldberg J."/>
            <person name="Griggs A."/>
            <person name="Gujja S."/>
            <person name="Hansen M."/>
            <person name="Heiman D."/>
            <person name="Howarth C."/>
            <person name="Larimer J."/>
            <person name="Lui A."/>
            <person name="MacDonald P.J.P."/>
            <person name="McCowen C."/>
            <person name="Montmayeur A."/>
            <person name="Murphy C."/>
            <person name="Neiman D."/>
            <person name="Pearson M."/>
            <person name="Priest M."/>
            <person name="Roberts A."/>
            <person name="Saif S."/>
            <person name="Shea T."/>
            <person name="Sisk P."/>
            <person name="Stolte C."/>
            <person name="Sykes S."/>
            <person name="Wortman J."/>
            <person name="Nusbaum C."/>
            <person name="Birren B."/>
        </authorList>
    </citation>
    <scope>NUCLEOTIDE SEQUENCE [LARGE SCALE GENOMIC DNA]</scope>
    <source>
        <strain evidence="2 3">CL09T03C24</strain>
    </source>
</reference>
<dbReference type="Gene3D" id="3.30.450.20">
    <property type="entry name" value="PAS domain"/>
    <property type="match status" value="1"/>
</dbReference>
<accession>A0AAD2TS60</accession>
<dbReference type="CDD" id="cd06170">
    <property type="entry name" value="LuxR_C_like"/>
    <property type="match status" value="1"/>
</dbReference>
<dbReference type="PROSITE" id="PS50043">
    <property type="entry name" value="HTH_LUXR_2"/>
    <property type="match status" value="1"/>
</dbReference>
<name>A0AAD2TS60_PARDI</name>
<organism evidence="2 3">
    <name type="scientific">Parabacteroides distasonis CL09T03C24</name>
    <dbReference type="NCBI Taxonomy" id="999417"/>
    <lineage>
        <taxon>Bacteria</taxon>
        <taxon>Pseudomonadati</taxon>
        <taxon>Bacteroidota</taxon>
        <taxon>Bacteroidia</taxon>
        <taxon>Bacteroidales</taxon>
        <taxon>Tannerellaceae</taxon>
        <taxon>Parabacteroides</taxon>
    </lineage>
</organism>
<dbReference type="EMBL" id="AGZN01000008">
    <property type="protein sequence ID" value="EKN31230.1"/>
    <property type="molecule type" value="Genomic_DNA"/>
</dbReference>
<evidence type="ECO:0000259" key="1">
    <source>
        <dbReference type="PROSITE" id="PS50043"/>
    </source>
</evidence>
<dbReference type="SUPFAM" id="SSF46894">
    <property type="entry name" value="C-terminal effector domain of the bipartite response regulators"/>
    <property type="match status" value="1"/>
</dbReference>